<evidence type="ECO:0000256" key="2">
    <source>
        <dbReference type="ARBA" id="ARBA00023043"/>
    </source>
</evidence>
<dbReference type="InterPro" id="IPR036770">
    <property type="entry name" value="Ankyrin_rpt-contain_sf"/>
</dbReference>
<dbReference type="Gene3D" id="1.25.40.20">
    <property type="entry name" value="Ankyrin repeat-containing domain"/>
    <property type="match status" value="6"/>
</dbReference>
<reference evidence="4" key="1">
    <citation type="journal article" date="2012" name="Nature">
        <title>The oyster genome reveals stress adaptation and complexity of shell formation.</title>
        <authorList>
            <person name="Zhang G."/>
            <person name="Fang X."/>
            <person name="Guo X."/>
            <person name="Li L."/>
            <person name="Luo R."/>
            <person name="Xu F."/>
            <person name="Yang P."/>
            <person name="Zhang L."/>
            <person name="Wang X."/>
            <person name="Qi H."/>
            <person name="Xiong Z."/>
            <person name="Que H."/>
            <person name="Xie Y."/>
            <person name="Holland P.W."/>
            <person name="Paps J."/>
            <person name="Zhu Y."/>
            <person name="Wu F."/>
            <person name="Chen Y."/>
            <person name="Wang J."/>
            <person name="Peng C."/>
            <person name="Meng J."/>
            <person name="Yang L."/>
            <person name="Liu J."/>
            <person name="Wen B."/>
            <person name="Zhang N."/>
            <person name="Huang Z."/>
            <person name="Zhu Q."/>
            <person name="Feng Y."/>
            <person name="Mount A."/>
            <person name="Hedgecock D."/>
            <person name="Xu Z."/>
            <person name="Liu Y."/>
            <person name="Domazet-Loso T."/>
            <person name="Du Y."/>
            <person name="Sun X."/>
            <person name="Zhang S."/>
            <person name="Liu B."/>
            <person name="Cheng P."/>
            <person name="Jiang X."/>
            <person name="Li J."/>
            <person name="Fan D."/>
            <person name="Wang W."/>
            <person name="Fu W."/>
            <person name="Wang T."/>
            <person name="Wang B."/>
            <person name="Zhang J."/>
            <person name="Peng Z."/>
            <person name="Li Y."/>
            <person name="Li N."/>
            <person name="Wang J."/>
            <person name="Chen M."/>
            <person name="He Y."/>
            <person name="Tan F."/>
            <person name="Song X."/>
            <person name="Zheng Q."/>
            <person name="Huang R."/>
            <person name="Yang H."/>
            <person name="Du X."/>
            <person name="Chen L."/>
            <person name="Yang M."/>
            <person name="Gaffney P.M."/>
            <person name="Wang S."/>
            <person name="Luo L."/>
            <person name="She Z."/>
            <person name="Ming Y."/>
            <person name="Huang W."/>
            <person name="Zhang S."/>
            <person name="Huang B."/>
            <person name="Zhang Y."/>
            <person name="Qu T."/>
            <person name="Ni P."/>
            <person name="Miao G."/>
            <person name="Wang J."/>
            <person name="Wang Q."/>
            <person name="Steinberg C.E."/>
            <person name="Wang H."/>
            <person name="Li N."/>
            <person name="Qian L."/>
            <person name="Zhang G."/>
            <person name="Li Y."/>
            <person name="Yang H."/>
            <person name="Liu X."/>
            <person name="Wang J."/>
            <person name="Yin Y."/>
            <person name="Wang J."/>
        </authorList>
    </citation>
    <scope>NUCLEOTIDE SEQUENCE [LARGE SCALE GENOMIC DNA]</scope>
    <source>
        <strain evidence="4">05x7-T-G4-1.051#20</strain>
    </source>
</reference>
<dbReference type="SMART" id="SM00248">
    <property type="entry name" value="ANK"/>
    <property type="match status" value="16"/>
</dbReference>
<protein>
    <submittedName>
        <fullName evidence="4">Ankyrin-1</fullName>
    </submittedName>
</protein>
<dbReference type="InterPro" id="IPR049050">
    <property type="entry name" value="nSTAND3"/>
</dbReference>
<dbReference type="PROSITE" id="PS50088">
    <property type="entry name" value="ANK_REPEAT"/>
    <property type="match status" value="14"/>
</dbReference>
<dbReference type="SUPFAM" id="SSF48403">
    <property type="entry name" value="Ankyrin repeat"/>
    <property type="match status" value="2"/>
</dbReference>
<dbReference type="InterPro" id="IPR027417">
    <property type="entry name" value="P-loop_NTPase"/>
</dbReference>
<feature type="domain" description="Novel STAND NTPase 3" evidence="3">
    <location>
        <begin position="2"/>
        <end position="150"/>
    </location>
</feature>
<evidence type="ECO:0000256" key="1">
    <source>
        <dbReference type="ARBA" id="ARBA00022737"/>
    </source>
</evidence>
<sequence length="1012" mass="113304">MACEKVERNIKSRNLVIVYGHSGSGKSAIIQHIALKYREHGWTVRRVKGVEDIVNIFYSGRFQKDKTICVFNDPLGKECFDEIYNDSWQRYEEDLKLFLKTAKILMSCRNHILSDSRVARYLVNQSAIVDIDNEIYKLSVEEKRHILTKYTLSMNLSDEDCNKIVEVERYFPLLCSLCSSKEKYISKGIRFFTEPVTVLKEEIIEFKEKDRGKYCALALLVLFNDDLCVSDLLKNKDNENKFKQMLKLCGLSESTPSTAIGNNLDSVRDCFVKMIGDRFHFYHDLVMEVTTHVFGTDYPTETIRYADIGFLRKKVRLGNCEKYMEPFTIYLSDKYIEELGERLFTELFGNRLIDVALNPCLKNEKVIETLKKIIQKHPEKLPMILEKKKLKYEKQNYYTAKHLTKIAFMSLENDLSPLYVLIVYSHTDLSRECLNTLTRMHIKFKSSSLLPAVYCNGSMQLFHLFPSFHVKESLTNVLRGFSPIHIVSAFHNYDILEELIMIGGDVNSISNTWDHFTPLLLAASNDTQDYKYYFYGRRVAHRREITVQLLLDNGAYINLCDKDGASPLYMACQNGYDRTVELLLDNGADINLCDEDGASPLYISCQNGHDSTVQLLLDNGADINLCDKDGASPLYIACQNGYDRTVRLLLSNGADINLCASDGGSPLYIACQNGYDRTVRLLLSNGADINLCMEAGASPLYISCQNGHDRTVRLLLSNGADINLCANDGGSPLYIACQNGYDRTVRLLLSNGADMNLCANDGASPLYISCQNGHDSTAQLLLSNGANITLCDEDGASPLYISCQNGHDSTAQLLLSNGADIELCAKKRTSSLYIACQKGHDSTVQLLLSNGADINLCDEDGASPLYIACQNGHDSTVQLLLRNGADTYLCDKDGTSPLYIACQKGYHGTVKRLLSNGADINLCNKNGASPLYIACRNLNFFAVEHLLSKGADINLCDKDGASPLYIACQNGQLIIAQLLLNNGADINFCNKNGASPLYIACQNGQITLYNFY</sequence>
<dbReference type="Pfam" id="PF13637">
    <property type="entry name" value="Ank_4"/>
    <property type="match status" value="1"/>
</dbReference>
<keyword evidence="2" id="KW-0040">ANK repeat</keyword>
<dbReference type="PANTHER" id="PTHR24171">
    <property type="entry name" value="ANKYRIN REPEAT DOMAIN-CONTAINING PROTEIN 39-RELATED"/>
    <property type="match status" value="1"/>
</dbReference>
<dbReference type="InterPro" id="IPR002110">
    <property type="entry name" value="Ankyrin_rpt"/>
</dbReference>
<proteinExistence type="predicted"/>
<accession>K1PAK1</accession>
<dbReference type="PROSITE" id="PS50297">
    <property type="entry name" value="ANK_REP_REGION"/>
    <property type="match status" value="14"/>
</dbReference>
<gene>
    <name evidence="4" type="ORF">CGI_10005301</name>
</gene>
<evidence type="ECO:0000259" key="3">
    <source>
        <dbReference type="Pfam" id="PF20720"/>
    </source>
</evidence>
<dbReference type="Pfam" id="PF20720">
    <property type="entry name" value="nSTAND3"/>
    <property type="match status" value="1"/>
</dbReference>
<dbReference type="InParanoid" id="K1PAK1"/>
<dbReference type="EMBL" id="JH816262">
    <property type="protein sequence ID" value="EKC20827.1"/>
    <property type="molecule type" value="Genomic_DNA"/>
</dbReference>
<organism evidence="4">
    <name type="scientific">Magallana gigas</name>
    <name type="common">Pacific oyster</name>
    <name type="synonym">Crassostrea gigas</name>
    <dbReference type="NCBI Taxonomy" id="29159"/>
    <lineage>
        <taxon>Eukaryota</taxon>
        <taxon>Metazoa</taxon>
        <taxon>Spiralia</taxon>
        <taxon>Lophotrochozoa</taxon>
        <taxon>Mollusca</taxon>
        <taxon>Bivalvia</taxon>
        <taxon>Autobranchia</taxon>
        <taxon>Pteriomorphia</taxon>
        <taxon>Ostreida</taxon>
        <taxon>Ostreoidea</taxon>
        <taxon>Ostreidae</taxon>
        <taxon>Magallana</taxon>
    </lineage>
</organism>
<dbReference type="AlphaFoldDB" id="K1PAK1"/>
<evidence type="ECO:0000313" key="4">
    <source>
        <dbReference type="EMBL" id="EKC20827.1"/>
    </source>
</evidence>
<dbReference type="HOGENOM" id="CLU_004750_0_0_1"/>
<dbReference type="PANTHER" id="PTHR24171:SF10">
    <property type="entry name" value="ANKYRIN REPEAT DOMAIN-CONTAINING PROTEIN 29-LIKE"/>
    <property type="match status" value="1"/>
</dbReference>
<keyword evidence="1" id="KW-0677">Repeat</keyword>
<dbReference type="Pfam" id="PF12796">
    <property type="entry name" value="Ank_2"/>
    <property type="match status" value="4"/>
</dbReference>
<dbReference type="Pfam" id="PF00023">
    <property type="entry name" value="Ank"/>
    <property type="match status" value="1"/>
</dbReference>
<dbReference type="SUPFAM" id="SSF52540">
    <property type="entry name" value="P-loop containing nucleoside triphosphate hydrolases"/>
    <property type="match status" value="1"/>
</dbReference>
<name>K1PAK1_MAGGI</name>